<keyword evidence="7" id="KW-1185">Reference proteome</keyword>
<dbReference type="Pfam" id="PF01734">
    <property type="entry name" value="Patatin"/>
    <property type="match status" value="1"/>
</dbReference>
<dbReference type="PANTHER" id="PTHR14226">
    <property type="entry name" value="NEUROPATHY TARGET ESTERASE/SWISS CHEESE D.MELANOGASTER"/>
    <property type="match status" value="1"/>
</dbReference>
<organism evidence="6 7">
    <name type="scientific">Pedobacter montanisoli</name>
    <dbReference type="NCBI Taxonomy" id="2923277"/>
    <lineage>
        <taxon>Bacteria</taxon>
        <taxon>Pseudomonadati</taxon>
        <taxon>Bacteroidota</taxon>
        <taxon>Sphingobacteriia</taxon>
        <taxon>Sphingobacteriales</taxon>
        <taxon>Sphingobacteriaceae</taxon>
        <taxon>Pedobacter</taxon>
    </lineage>
</organism>
<gene>
    <name evidence="6" type="ORF">MMF97_11350</name>
</gene>
<dbReference type="PANTHER" id="PTHR14226:SF29">
    <property type="entry name" value="NEUROPATHY TARGET ESTERASE SWS"/>
    <property type="match status" value="1"/>
</dbReference>
<keyword evidence="1 4" id="KW-0378">Hydrolase</keyword>
<dbReference type="InterPro" id="IPR016035">
    <property type="entry name" value="Acyl_Trfase/lysoPLipase"/>
</dbReference>
<dbReference type="SUPFAM" id="SSF52151">
    <property type="entry name" value="FabD/lysophospholipase-like"/>
    <property type="match status" value="1"/>
</dbReference>
<feature type="domain" description="PNPLA" evidence="5">
    <location>
        <begin position="24"/>
        <end position="219"/>
    </location>
</feature>
<dbReference type="CDD" id="cd07205">
    <property type="entry name" value="Pat_PNPLA6_PNPLA7_NTE1_like"/>
    <property type="match status" value="1"/>
</dbReference>
<dbReference type="Proteomes" id="UP001165460">
    <property type="component" value="Unassembled WGS sequence"/>
</dbReference>
<dbReference type="Gene3D" id="3.40.1090.10">
    <property type="entry name" value="Cytosolic phospholipase A2 catalytic domain"/>
    <property type="match status" value="2"/>
</dbReference>
<protein>
    <submittedName>
        <fullName evidence="6">Patatin-like phospholipase family protein</fullName>
    </submittedName>
</protein>
<feature type="short sequence motif" description="GXSXG" evidence="4">
    <location>
        <begin position="55"/>
        <end position="59"/>
    </location>
</feature>
<reference evidence="6" key="1">
    <citation type="submission" date="2022-03" db="EMBL/GenBank/DDBJ databases">
        <authorList>
            <person name="Woo C.Y."/>
        </authorList>
    </citation>
    <scope>NUCLEOTIDE SEQUENCE</scope>
    <source>
        <strain evidence="6">CYS-01</strain>
    </source>
</reference>
<evidence type="ECO:0000256" key="2">
    <source>
        <dbReference type="ARBA" id="ARBA00022963"/>
    </source>
</evidence>
<feature type="active site" description="Proton acceptor" evidence="4">
    <location>
        <position position="206"/>
    </location>
</feature>
<feature type="short sequence motif" description="GXGXXG" evidence="4">
    <location>
        <begin position="28"/>
        <end position="33"/>
    </location>
</feature>
<evidence type="ECO:0000313" key="6">
    <source>
        <dbReference type="EMBL" id="MCJ0743311.1"/>
    </source>
</evidence>
<feature type="short sequence motif" description="DGA/G" evidence="4">
    <location>
        <begin position="206"/>
        <end position="208"/>
    </location>
</feature>
<dbReference type="PROSITE" id="PS51635">
    <property type="entry name" value="PNPLA"/>
    <property type="match status" value="1"/>
</dbReference>
<proteinExistence type="predicted"/>
<keyword evidence="3 4" id="KW-0443">Lipid metabolism</keyword>
<evidence type="ECO:0000259" key="5">
    <source>
        <dbReference type="PROSITE" id="PS51635"/>
    </source>
</evidence>
<dbReference type="InterPro" id="IPR002641">
    <property type="entry name" value="PNPLA_dom"/>
</dbReference>
<name>A0ABS9ZYD8_9SPHI</name>
<dbReference type="InterPro" id="IPR050301">
    <property type="entry name" value="NTE"/>
</dbReference>
<dbReference type="EMBL" id="JALGBH010000002">
    <property type="protein sequence ID" value="MCJ0743311.1"/>
    <property type="molecule type" value="Genomic_DNA"/>
</dbReference>
<keyword evidence="2 4" id="KW-0442">Lipid degradation</keyword>
<evidence type="ECO:0000256" key="1">
    <source>
        <dbReference type="ARBA" id="ARBA00022801"/>
    </source>
</evidence>
<evidence type="ECO:0000256" key="3">
    <source>
        <dbReference type="ARBA" id="ARBA00023098"/>
    </source>
</evidence>
<evidence type="ECO:0000313" key="7">
    <source>
        <dbReference type="Proteomes" id="UP001165460"/>
    </source>
</evidence>
<evidence type="ECO:0000256" key="4">
    <source>
        <dbReference type="PROSITE-ProRule" id="PRU01161"/>
    </source>
</evidence>
<feature type="active site" description="Nucleophile" evidence="4">
    <location>
        <position position="57"/>
    </location>
</feature>
<accession>A0ABS9ZYD8</accession>
<comment type="caution">
    <text evidence="6">The sequence shown here is derived from an EMBL/GenBank/DDBJ whole genome shotgun (WGS) entry which is preliminary data.</text>
</comment>
<dbReference type="RefSeq" id="WP_243362447.1">
    <property type="nucleotide sequence ID" value="NZ_JALGBH010000002.1"/>
</dbReference>
<sequence length="770" mass="88124">MRFLFVLVILSFNLNIGHAQKVGLVFSGGGAKGLAHIGTLKALEENNIPVDYITGTSMGAIVGGLYAAGYSPSQIEKIALSKDFQDWVNGRYTSDYSFYFQKNPPNASSINAKLNIDTGLRLSFRSSLINDIPLNFALLELFSQASAIAKDNFNQLFVPYRCMVSDVLSQKSITMSKGSLADAVRASMTVPLIYRPIRINDKLYFDGGIYNNFPADVMQKEFSPDIIIGANVSSKTYNEYPKNDDRLMNRLLMYMFLAKSDSTLVGKEGIYIEPNLSDYSSTNFVPVAEIIQKGYEATMANMEQIKKHVQRRVNPQELLQKRIEFNERKSDLIFSDVAVYGVNSQQKKYIERLFKSDQPNFNLDDIKRGYYKLVADETFESVYPKIFYDDIRDSYIFEIYARPKKSFKIDFGGNISTRPISNVFLGIQYNYINKKAYTFGANFYSGRFYEAAQLNGRVDFPSKLPIFLASEITFNHWNYYNTSQIFIENPKPVYIEQTDRKIDLKLGVPLNKNSRLVLNSAFIYNSNYYSPNNTFAVGDILDKTSFSGFNTGLTFEKNSLNRKQYATAGKYIYASFNVNHGRENYTPGNIFQHILPLQVPSPLTHHYKNWVNVKLSYENYFLRIKNYNLAAFAEAVLSNQELSNNYYATLLQAPTFYPLQDSRSIFLENFKAHTYGSVGLKNVFTLKRNLDLRLEGYVFMPHKAFAKIGLQEVAYQQPFEKIYYAATTGLVYQSPLGPISLSYNYYDDERKRHGVLFHIGYLIYNKKSLE</sequence>